<organism evidence="1 2">
    <name type="scientific">Pseudomonas syringae</name>
    <dbReference type="NCBI Taxonomy" id="317"/>
    <lineage>
        <taxon>Bacteria</taxon>
        <taxon>Pseudomonadati</taxon>
        <taxon>Pseudomonadota</taxon>
        <taxon>Gammaproteobacteria</taxon>
        <taxon>Pseudomonadales</taxon>
        <taxon>Pseudomonadaceae</taxon>
        <taxon>Pseudomonas</taxon>
    </lineage>
</organism>
<protein>
    <submittedName>
        <fullName evidence="1">Uncharacterized protein</fullName>
    </submittedName>
</protein>
<dbReference type="PATRIC" id="fig|317.174.peg.4334"/>
<comment type="caution">
    <text evidence="1">The sequence shown here is derived from an EMBL/GenBank/DDBJ whole genome shotgun (WGS) entry which is preliminary data.</text>
</comment>
<evidence type="ECO:0000313" key="1">
    <source>
        <dbReference type="EMBL" id="KFE48765.1"/>
    </source>
</evidence>
<dbReference type="AlphaFoldDB" id="A0A085V002"/>
<dbReference type="Proteomes" id="UP000028643">
    <property type="component" value="Unassembled WGS sequence"/>
</dbReference>
<name>A0A085V002_PSESX</name>
<dbReference type="EMBL" id="JPQT01000120">
    <property type="protein sequence ID" value="KFE48765.1"/>
    <property type="molecule type" value="Genomic_DNA"/>
</dbReference>
<dbReference type="RefSeq" id="WP_047577483.1">
    <property type="nucleotide sequence ID" value="NZ_JPQT01000120.1"/>
</dbReference>
<gene>
    <name evidence="1" type="ORF">IV02_21215</name>
</gene>
<reference evidence="1 2" key="1">
    <citation type="submission" date="2014-07" db="EMBL/GenBank/DDBJ databases">
        <title>Draft Genome Sequences of Environmental Pseudomonas syringae strains.</title>
        <authorList>
            <person name="Baltrus D.A."/>
            <person name="Berge O."/>
            <person name="Morris C."/>
        </authorList>
    </citation>
    <scope>NUCLEOTIDE SEQUENCE [LARGE SCALE GENOMIC DNA]</scope>
    <source>
        <strain evidence="1 2">CEB003</strain>
    </source>
</reference>
<evidence type="ECO:0000313" key="2">
    <source>
        <dbReference type="Proteomes" id="UP000028643"/>
    </source>
</evidence>
<sequence>MSFSVFAGTDPALVTDGIAATSNAGHNINDTFNLKGTIPAKFGLYIRAIYSINEIGSNCRIAVEKTSHEAYTREYTVDIAAFEQHMNFAVPLEHTQNECNLHLWNLDITIIARHNAVKEVATSENFGAYVLERLRDFQITTNSSGELHLFRKCSWRFTTGGPEGDSINRIFYCSGEHGSLPRKQLKNNVVNFVLKDLGEEPGYYGAWVKFPNGWKPCALGPDASVCTQPREFKAFKIDGQLCTIYPNCTER</sequence>
<accession>A0A085V002</accession>
<proteinExistence type="predicted"/>